<dbReference type="EMBL" id="CP130318">
    <property type="protein sequence ID" value="WNQ11902.1"/>
    <property type="molecule type" value="Genomic_DNA"/>
</dbReference>
<feature type="transmembrane region" description="Helical" evidence="3">
    <location>
        <begin position="293"/>
        <end position="312"/>
    </location>
</feature>
<dbReference type="PANTHER" id="PTHR22550">
    <property type="entry name" value="SPORE GERMINATION PROTEIN"/>
    <property type="match status" value="1"/>
</dbReference>
<dbReference type="KEGG" id="paun:MJA45_02260"/>
<reference evidence="4 5" key="1">
    <citation type="submission" date="2022-02" db="EMBL/GenBank/DDBJ databases">
        <title>Paenibacillus sp. MBLB1776 Whole Genome Shotgun Sequencing.</title>
        <authorList>
            <person name="Hwang C.Y."/>
            <person name="Cho E.-S."/>
            <person name="Seo M.-J."/>
        </authorList>
    </citation>
    <scope>NUCLEOTIDE SEQUENCE [LARGE SCALE GENOMIC DNA]</scope>
    <source>
        <strain evidence="4 5">MBLB1776</strain>
    </source>
</reference>
<evidence type="ECO:0000313" key="4">
    <source>
        <dbReference type="EMBL" id="WNQ11902.1"/>
    </source>
</evidence>
<dbReference type="PANTHER" id="PTHR22550:SF5">
    <property type="entry name" value="LEUCINE ZIPPER PROTEIN 4"/>
    <property type="match status" value="1"/>
</dbReference>
<keyword evidence="5" id="KW-1185">Reference proteome</keyword>
<feature type="transmembrane region" description="Helical" evidence="3">
    <location>
        <begin position="387"/>
        <end position="406"/>
    </location>
</feature>
<feature type="transmembrane region" description="Helical" evidence="3">
    <location>
        <begin position="412"/>
        <end position="440"/>
    </location>
</feature>
<dbReference type="PIRSF" id="PIRSF005690">
    <property type="entry name" value="GerBA"/>
    <property type="match status" value="1"/>
</dbReference>
<name>A0AA96LDR2_9BACL</name>
<gene>
    <name evidence="4" type="ORF">MJA45_02260</name>
</gene>
<dbReference type="Proteomes" id="UP001305702">
    <property type="component" value="Chromosome"/>
</dbReference>
<dbReference type="InterPro" id="IPR050768">
    <property type="entry name" value="UPF0353/GerABKA_families"/>
</dbReference>
<dbReference type="InterPro" id="IPR004995">
    <property type="entry name" value="Spore_Ger"/>
</dbReference>
<evidence type="ECO:0000256" key="3">
    <source>
        <dbReference type="SAM" id="Phobius"/>
    </source>
</evidence>
<accession>A0AA96LDR2</accession>
<keyword evidence="2 3" id="KW-0472">Membrane</keyword>
<sequence>MNNRAETASIGGLTEETLLEEFAPCGDVLSQTILVETGGQIRRLLLLYAEGLTDRKLFTETVLPALDKLLADPDLPADSWGERSPLPLSLLDGKENLQKAADRLFSGSILLYNGMAKLLYSLDIASLPGRQPEESSMEVSVKGARDGFVEELSVNVALVRKRIRTSSLAVESFVVGRRSRTKVSVLYVTDVARREMIQDVRDRLRRLEIDALLSAGHLEELLSDNPRSFFPLTDYIGRPDHVVECLMKGRAVILLDGAPNAIIVPANLLLLLKSPEDSSLPYYYVSLERFIRLLGLFVALFLPGFWVALTAFNMDQLPFPLLATIINSRIGLPLSAPLEAFLMIFLFEVFREAGVRLPKPVGQTIAVVGGLIVGDAAIRAGFTSPTMLVITAFTAVANFTLVNQGLAGAVTIIRLIVLLICSAFGMYGFFLSLFALLLYLSTLSSFGMPYLSPLSPPYGKDILASAFRLPPYLSRRRASSLAGRDTVQQGDSDESK</sequence>
<dbReference type="AlphaFoldDB" id="A0AA96LDR2"/>
<proteinExistence type="inferred from homology"/>
<comment type="similarity">
    <text evidence="1">Belongs to the GerABKA family.</text>
</comment>
<keyword evidence="3" id="KW-0812">Transmembrane</keyword>
<evidence type="ECO:0000313" key="5">
    <source>
        <dbReference type="Proteomes" id="UP001305702"/>
    </source>
</evidence>
<evidence type="ECO:0000256" key="1">
    <source>
        <dbReference type="ARBA" id="ARBA00005278"/>
    </source>
</evidence>
<protein>
    <submittedName>
        <fullName evidence="4">Spore germination protein</fullName>
    </submittedName>
</protein>
<dbReference type="GO" id="GO:0009847">
    <property type="term" value="P:spore germination"/>
    <property type="evidence" value="ECO:0007669"/>
    <property type="project" value="InterPro"/>
</dbReference>
<organism evidence="4 5">
    <name type="scientific">Paenibacillus aurantius</name>
    <dbReference type="NCBI Taxonomy" id="2918900"/>
    <lineage>
        <taxon>Bacteria</taxon>
        <taxon>Bacillati</taxon>
        <taxon>Bacillota</taxon>
        <taxon>Bacilli</taxon>
        <taxon>Bacillales</taxon>
        <taxon>Paenibacillaceae</taxon>
        <taxon>Paenibacillus</taxon>
    </lineage>
</organism>
<dbReference type="GO" id="GO:0016020">
    <property type="term" value="C:membrane"/>
    <property type="evidence" value="ECO:0007669"/>
    <property type="project" value="InterPro"/>
</dbReference>
<dbReference type="RefSeq" id="WP_315605678.1">
    <property type="nucleotide sequence ID" value="NZ_CP130318.1"/>
</dbReference>
<keyword evidence="3" id="KW-1133">Transmembrane helix</keyword>
<evidence type="ECO:0000256" key="2">
    <source>
        <dbReference type="ARBA" id="ARBA00023136"/>
    </source>
</evidence>
<dbReference type="Pfam" id="PF03323">
    <property type="entry name" value="GerA"/>
    <property type="match status" value="1"/>
</dbReference>